<dbReference type="SUPFAM" id="SSF50129">
    <property type="entry name" value="GroES-like"/>
    <property type="match status" value="1"/>
</dbReference>
<dbReference type="KEGG" id="kvr:CIB50_0000672"/>
<dbReference type="GO" id="GO:0004022">
    <property type="term" value="F:alcohol dehydrogenase (NAD+) activity"/>
    <property type="evidence" value="ECO:0007669"/>
    <property type="project" value="UniProtKB-EC"/>
</dbReference>
<evidence type="ECO:0000259" key="3">
    <source>
        <dbReference type="Pfam" id="PF00107"/>
    </source>
</evidence>
<organism evidence="5 6">
    <name type="scientific">Kocuria varians</name>
    <name type="common">Micrococcus varians</name>
    <dbReference type="NCBI Taxonomy" id="1272"/>
    <lineage>
        <taxon>Bacteria</taxon>
        <taxon>Bacillati</taxon>
        <taxon>Actinomycetota</taxon>
        <taxon>Actinomycetes</taxon>
        <taxon>Micrococcales</taxon>
        <taxon>Micrococcaceae</taxon>
        <taxon>Kocuria</taxon>
    </lineage>
</organism>
<dbReference type="Gene3D" id="3.40.50.720">
    <property type="entry name" value="NAD(P)-binding Rossmann-like Domain"/>
    <property type="match status" value="1"/>
</dbReference>
<evidence type="ECO:0000256" key="1">
    <source>
        <dbReference type="ARBA" id="ARBA00001947"/>
    </source>
</evidence>
<dbReference type="InterPro" id="IPR013149">
    <property type="entry name" value="ADH-like_C"/>
</dbReference>
<dbReference type="SUPFAM" id="SSF51735">
    <property type="entry name" value="NAD(P)-binding Rossmann-fold domains"/>
    <property type="match status" value="1"/>
</dbReference>
<proteinExistence type="predicted"/>
<dbReference type="PANTHER" id="PTHR43401">
    <property type="entry name" value="L-THREONINE 3-DEHYDROGENASE"/>
    <property type="match status" value="1"/>
</dbReference>
<dbReference type="AlphaFoldDB" id="A0A7D7PR54"/>
<dbReference type="EC" id="1.1.1.1" evidence="5"/>
<evidence type="ECO:0000313" key="6">
    <source>
        <dbReference type="Proteomes" id="UP000216825"/>
    </source>
</evidence>
<accession>A0A7D7PR54</accession>
<keyword evidence="6" id="KW-1185">Reference proteome</keyword>
<feature type="domain" description="Alcohol dehydrogenase-like N-terminal" evidence="4">
    <location>
        <begin position="42"/>
        <end position="127"/>
    </location>
</feature>
<feature type="domain" description="Alcohol dehydrogenase-like C-terminal" evidence="3">
    <location>
        <begin position="179"/>
        <end position="294"/>
    </location>
</feature>
<evidence type="ECO:0000259" key="4">
    <source>
        <dbReference type="Pfam" id="PF08240"/>
    </source>
</evidence>
<evidence type="ECO:0000313" key="5">
    <source>
        <dbReference type="EMBL" id="QMS55974.1"/>
    </source>
</evidence>
<dbReference type="InterPro" id="IPR036291">
    <property type="entry name" value="NAD(P)-bd_dom_sf"/>
</dbReference>
<reference evidence="6" key="1">
    <citation type="submission" date="2017-08" db="EMBL/GenBank/DDBJ databases">
        <title>Draft Genome Sequence of Kocuria varians 80.</title>
        <authorList>
            <person name="Minaev M."/>
            <person name="Kurbakov K.A."/>
            <person name="Solodovnikova G.I."/>
            <person name="Kuznetsova O.A."/>
            <person name="Lisitsyn A.B."/>
        </authorList>
    </citation>
    <scope>NUCLEOTIDE SEQUENCE [LARGE SCALE GENOMIC DNA]</scope>
    <source>
        <strain evidence="6">80</strain>
    </source>
</reference>
<dbReference type="Pfam" id="PF08240">
    <property type="entry name" value="ADH_N"/>
    <property type="match status" value="1"/>
</dbReference>
<name>A0A7D7PR54_KOCVA</name>
<comment type="cofactor">
    <cofactor evidence="1">
        <name>Zn(2+)</name>
        <dbReference type="ChEBI" id="CHEBI:29105"/>
    </cofactor>
</comment>
<dbReference type="InterPro" id="IPR050129">
    <property type="entry name" value="Zn_alcohol_dh"/>
</dbReference>
<dbReference type="Proteomes" id="UP000216825">
    <property type="component" value="Chromosome"/>
</dbReference>
<evidence type="ECO:0000256" key="2">
    <source>
        <dbReference type="ARBA" id="ARBA00023002"/>
    </source>
</evidence>
<dbReference type="PANTHER" id="PTHR43401:SF2">
    <property type="entry name" value="L-THREONINE 3-DEHYDROGENASE"/>
    <property type="match status" value="1"/>
</dbReference>
<dbReference type="InterPro" id="IPR011032">
    <property type="entry name" value="GroES-like_sf"/>
</dbReference>
<dbReference type="InterPro" id="IPR013154">
    <property type="entry name" value="ADH-like_N"/>
</dbReference>
<reference evidence="5 6" key="2">
    <citation type="submission" date="2020-07" db="EMBL/GenBank/DDBJ databases">
        <title>Genome of starter culture bacteria Kocuria salsicia reveals its technological properties and safety for usage in meat industry.</title>
        <authorList>
            <person name="Michael M."/>
            <person name="Konstantin K."/>
            <person name="Evgenii K."/>
            <person name="Galina S."/>
            <person name="Oksana K."/>
            <person name="Andrei L."/>
        </authorList>
    </citation>
    <scope>NUCLEOTIDE SEQUENCE [LARGE SCALE GENOMIC DNA]</scope>
    <source>
        <strain evidence="5 6">80</strain>
    </source>
</reference>
<protein>
    <submittedName>
        <fullName evidence="5">Putative zinc-binding alcohol dehydrogenase</fullName>
        <ecNumber evidence="5">1.1.1.1</ecNumber>
    </submittedName>
</protein>
<gene>
    <name evidence="5" type="ORF">CIB50_0000672</name>
</gene>
<sequence>MAYRGTENPPHCPEEHTVRATHVPATGIVNVEQWPEPEATRDGEFVARVVAASVCGSDLHSALHGTLHPRGPELAGYPGHEGVGVVVSSRSEKFPVGTPVLCVPPGELGGTFAEFILLDEDHAVALPPEVGPEDLTTMRRYMMAQQMGTCLYAMNLYWPREVPERHAGTCVIMGAGSAGLFFLQDALLRGFEQVIVSDTQQHRLDIARRLGARTVLVPDESLPEVVSELTGNAGADLVIEAVGSDALRAEAVEVVAHRGIVGWFGLYENFDPAPVPIYEVFRKCVRLQGSVAAQSEPGLVSFHEAVRRIRDGEVDVDYCLGPVHTLEETGQVLRIAERGGDGNVKFTITP</sequence>
<dbReference type="EMBL" id="CP059343">
    <property type="protein sequence ID" value="QMS55974.1"/>
    <property type="molecule type" value="Genomic_DNA"/>
</dbReference>
<dbReference type="Pfam" id="PF00107">
    <property type="entry name" value="ADH_zinc_N"/>
    <property type="match status" value="1"/>
</dbReference>
<keyword evidence="2 5" id="KW-0560">Oxidoreductase</keyword>
<dbReference type="Gene3D" id="3.90.180.10">
    <property type="entry name" value="Medium-chain alcohol dehydrogenases, catalytic domain"/>
    <property type="match status" value="2"/>
</dbReference>